<dbReference type="SUPFAM" id="SSF53850">
    <property type="entry name" value="Periplasmic binding protein-like II"/>
    <property type="match status" value="1"/>
</dbReference>
<dbReference type="Gene3D" id="3.40.190.10">
    <property type="entry name" value="Periplasmic binding protein-like II"/>
    <property type="match status" value="2"/>
</dbReference>
<evidence type="ECO:0000256" key="2">
    <source>
        <dbReference type="ARBA" id="ARBA00022448"/>
    </source>
</evidence>
<gene>
    <name evidence="5" type="ORF">SAMN05421543_102123</name>
</gene>
<reference evidence="6" key="1">
    <citation type="submission" date="2016-10" db="EMBL/GenBank/DDBJ databases">
        <authorList>
            <person name="Varghese N."/>
        </authorList>
    </citation>
    <scope>NUCLEOTIDE SEQUENCE [LARGE SCALE GENOMIC DNA]</scope>
    <source>
        <strain evidence="6">DSM 17980</strain>
    </source>
</reference>
<dbReference type="EMBL" id="FPBV01000002">
    <property type="protein sequence ID" value="SFU45880.1"/>
    <property type="molecule type" value="Genomic_DNA"/>
</dbReference>
<dbReference type="GO" id="GO:0055052">
    <property type="term" value="C:ATP-binding cassette (ABC) transporter complex, substrate-binding subunit-containing"/>
    <property type="evidence" value="ECO:0007669"/>
    <property type="project" value="TreeGrafter"/>
</dbReference>
<feature type="chain" id="PRO_5010286122" evidence="4">
    <location>
        <begin position="25"/>
        <end position="442"/>
    </location>
</feature>
<dbReference type="PROSITE" id="PS51257">
    <property type="entry name" value="PROKAR_LIPOPROTEIN"/>
    <property type="match status" value="1"/>
</dbReference>
<evidence type="ECO:0000256" key="3">
    <source>
        <dbReference type="ARBA" id="ARBA00022729"/>
    </source>
</evidence>
<protein>
    <submittedName>
        <fullName evidence="5">Multiple sugar transport system substrate-binding protein</fullName>
    </submittedName>
</protein>
<keyword evidence="5" id="KW-0762">Sugar transport</keyword>
<dbReference type="InterPro" id="IPR006059">
    <property type="entry name" value="SBP"/>
</dbReference>
<name>A0A1I7GBR6_9BACL</name>
<dbReference type="PANTHER" id="PTHR30061">
    <property type="entry name" value="MALTOSE-BINDING PERIPLASMIC PROTEIN"/>
    <property type="match status" value="1"/>
</dbReference>
<feature type="signal peptide" evidence="4">
    <location>
        <begin position="1"/>
        <end position="24"/>
    </location>
</feature>
<evidence type="ECO:0000256" key="1">
    <source>
        <dbReference type="ARBA" id="ARBA00008520"/>
    </source>
</evidence>
<dbReference type="Pfam" id="PF01547">
    <property type="entry name" value="SBP_bac_1"/>
    <property type="match status" value="1"/>
</dbReference>
<keyword evidence="6" id="KW-1185">Reference proteome</keyword>
<dbReference type="OrthoDB" id="9808332at2"/>
<dbReference type="PANTHER" id="PTHR30061:SF50">
    <property type="entry name" value="MALTOSE_MALTODEXTRIN-BINDING PERIPLASMIC PROTEIN"/>
    <property type="match status" value="1"/>
</dbReference>
<keyword evidence="3 4" id="KW-0732">Signal</keyword>
<comment type="similarity">
    <text evidence="1">Belongs to the bacterial solute-binding protein 1 family.</text>
</comment>
<evidence type="ECO:0000313" key="6">
    <source>
        <dbReference type="Proteomes" id="UP000183508"/>
    </source>
</evidence>
<dbReference type="RefSeq" id="WP_074949493.1">
    <property type="nucleotide sequence ID" value="NZ_FPBV01000002.1"/>
</dbReference>
<dbReference type="GO" id="GO:0015768">
    <property type="term" value="P:maltose transport"/>
    <property type="evidence" value="ECO:0007669"/>
    <property type="project" value="TreeGrafter"/>
</dbReference>
<dbReference type="STRING" id="392015.SAMN05421543_102123"/>
<sequence length="442" mass="47090">MKPVLALVSSAAAAGMLLAGCGSAQTTANTPGNSTNANPAGSIDLSHASGTVVWAAPPITHTGLRKALIDAFEKSHPNIHVELQDQNSDTDTNRASLTTTIGGGSATPDVYLADVIWPAQFANAQLALPLDDKLPKDFWDRFSDGLVEGATYQGHIYAAPFFADTAFLFYRKDLLEKANLPVPTSWEQVEQEAKTLQQKGLVKYGFVWQGASYEGLTCDFTEFLADAGGRVLDDSGKPVLDSDAAKKALSFLRDLVQSGVSPKSEVTFKENDTMDAFNQGDAAFLRNWTYAWNNSQTPGQSKVVGKVGVVALPTFGGSEGYSCVGGWDLMVNPHTKNLAAALAFVDWMTGPDAQSILAKRFGEIPTNKQVAQDPSLAQLSPVFSVIPKVKFVPRPAQTPNYPQVSQAIYTNVNQALTGSVSVDDALKKAQQQVQSAVSGSGL</sequence>
<accession>A0A1I7GBR6</accession>
<keyword evidence="2" id="KW-0813">Transport</keyword>
<dbReference type="GO" id="GO:0042956">
    <property type="term" value="P:maltodextrin transmembrane transport"/>
    <property type="evidence" value="ECO:0007669"/>
    <property type="project" value="TreeGrafter"/>
</dbReference>
<dbReference type="CDD" id="cd14750">
    <property type="entry name" value="PBP2_TMBP"/>
    <property type="match status" value="1"/>
</dbReference>
<dbReference type="Proteomes" id="UP000183508">
    <property type="component" value="Unassembled WGS sequence"/>
</dbReference>
<evidence type="ECO:0000256" key="4">
    <source>
        <dbReference type="SAM" id="SignalP"/>
    </source>
</evidence>
<organism evidence="5 6">
    <name type="scientific">Alicyclobacillus macrosporangiidus</name>
    <dbReference type="NCBI Taxonomy" id="392015"/>
    <lineage>
        <taxon>Bacteria</taxon>
        <taxon>Bacillati</taxon>
        <taxon>Bacillota</taxon>
        <taxon>Bacilli</taxon>
        <taxon>Bacillales</taxon>
        <taxon>Alicyclobacillaceae</taxon>
        <taxon>Alicyclobacillus</taxon>
    </lineage>
</organism>
<dbReference type="GO" id="GO:1901982">
    <property type="term" value="F:maltose binding"/>
    <property type="evidence" value="ECO:0007669"/>
    <property type="project" value="TreeGrafter"/>
</dbReference>
<proteinExistence type="inferred from homology"/>
<dbReference type="AlphaFoldDB" id="A0A1I7GBR6"/>
<evidence type="ECO:0000313" key="5">
    <source>
        <dbReference type="EMBL" id="SFU45880.1"/>
    </source>
</evidence>